<evidence type="ECO:0000256" key="1">
    <source>
        <dbReference type="ARBA" id="ARBA00010923"/>
    </source>
</evidence>
<sequence>MGNVPHLRFPEFSGEWEIYPLTDFMSFKNGMNPDAKRFGRGTKFISVMDILNNQFICYDNIRASVEVVDGDIETYGVNYGDILFQRSSETLEDVGQANVYLDSKPAVFGGFVIRGKSKSNYYPMFFRYLLASPTARKKIIVKGAGAQHFNIGQDGLSKVCLNIPSIQEQEKIAKLFECIDTRIATQNKIIDKLQSLIKGINCKIFALIQGNEYRLGDIATITNGNSNVQDASVEYRVGLYPFFDRSEDVKYLPTFLFDKESIIYPGEGTEFMPRYYNGKFALHQRCYAICDFNEAVNPQFLYFFLKTQNSYFIRNAVGSTVPSLRLDTFQKLKVVIPSKETQYSVYSFLSTLEQKLDVENSIMKMLLCQKRYLLRQMFI</sequence>
<feature type="domain" description="Type I restriction modification DNA specificity" evidence="4">
    <location>
        <begin position="212"/>
        <end position="362"/>
    </location>
</feature>
<comment type="caution">
    <text evidence="5">The sequence shown here is derived from an EMBL/GenBank/DDBJ whole genome shotgun (WGS) entry which is preliminary data.</text>
</comment>
<name>A0A412BEE6_BACUN</name>
<dbReference type="InterPro" id="IPR000055">
    <property type="entry name" value="Restrct_endonuc_typeI_TRD"/>
</dbReference>
<keyword evidence="2" id="KW-0680">Restriction system</keyword>
<gene>
    <name evidence="5" type="ORF">DWY92_07960</name>
</gene>
<dbReference type="EMBL" id="QRTH01000003">
    <property type="protein sequence ID" value="RGQ52199.1"/>
    <property type="molecule type" value="Genomic_DNA"/>
</dbReference>
<dbReference type="Gene3D" id="3.90.220.20">
    <property type="entry name" value="DNA methylase specificity domains"/>
    <property type="match status" value="2"/>
</dbReference>
<keyword evidence="5" id="KW-0255">Endonuclease</keyword>
<evidence type="ECO:0000256" key="2">
    <source>
        <dbReference type="ARBA" id="ARBA00022747"/>
    </source>
</evidence>
<keyword evidence="5" id="KW-0378">Hydrolase</keyword>
<keyword evidence="3" id="KW-0238">DNA-binding</keyword>
<dbReference type="InterPro" id="IPR052021">
    <property type="entry name" value="Type-I_RS_S_subunit"/>
</dbReference>
<dbReference type="GO" id="GO:0009307">
    <property type="term" value="P:DNA restriction-modification system"/>
    <property type="evidence" value="ECO:0007669"/>
    <property type="project" value="UniProtKB-KW"/>
</dbReference>
<organism evidence="5 6">
    <name type="scientific">Bacteroides uniformis</name>
    <dbReference type="NCBI Taxonomy" id="820"/>
    <lineage>
        <taxon>Bacteria</taxon>
        <taxon>Pseudomonadati</taxon>
        <taxon>Bacteroidota</taxon>
        <taxon>Bacteroidia</taxon>
        <taxon>Bacteroidales</taxon>
        <taxon>Bacteroidaceae</taxon>
        <taxon>Bacteroides</taxon>
    </lineage>
</organism>
<protein>
    <submittedName>
        <fullName evidence="5">Restriction endonuclease subunit S</fullName>
    </submittedName>
</protein>
<evidence type="ECO:0000313" key="6">
    <source>
        <dbReference type="Proteomes" id="UP000283680"/>
    </source>
</evidence>
<dbReference type="Pfam" id="PF01420">
    <property type="entry name" value="Methylase_S"/>
    <property type="match status" value="2"/>
</dbReference>
<dbReference type="InterPro" id="IPR044946">
    <property type="entry name" value="Restrct_endonuc_typeI_TRD_sf"/>
</dbReference>
<dbReference type="AlphaFoldDB" id="A0A412BEE6"/>
<proteinExistence type="inferred from homology"/>
<dbReference type="RefSeq" id="WP_117974490.1">
    <property type="nucleotide sequence ID" value="NZ_QRTH01000003.1"/>
</dbReference>
<evidence type="ECO:0000259" key="4">
    <source>
        <dbReference type="Pfam" id="PF01420"/>
    </source>
</evidence>
<comment type="similarity">
    <text evidence="1">Belongs to the type-I restriction system S methylase family.</text>
</comment>
<dbReference type="SUPFAM" id="SSF116734">
    <property type="entry name" value="DNA methylase specificity domain"/>
    <property type="match status" value="2"/>
</dbReference>
<dbReference type="PANTHER" id="PTHR30408:SF13">
    <property type="entry name" value="TYPE I RESTRICTION ENZYME HINDI SPECIFICITY SUBUNIT"/>
    <property type="match status" value="1"/>
</dbReference>
<dbReference type="CDD" id="cd17517">
    <property type="entry name" value="RMtype1_S_EcoKI_StySPI-TRD2-CR2_like"/>
    <property type="match status" value="1"/>
</dbReference>
<dbReference type="Proteomes" id="UP000283680">
    <property type="component" value="Unassembled WGS sequence"/>
</dbReference>
<feature type="domain" description="Type I restriction modification DNA specificity" evidence="4">
    <location>
        <begin position="15"/>
        <end position="194"/>
    </location>
</feature>
<evidence type="ECO:0000256" key="3">
    <source>
        <dbReference type="ARBA" id="ARBA00023125"/>
    </source>
</evidence>
<reference evidence="5 6" key="1">
    <citation type="submission" date="2018-08" db="EMBL/GenBank/DDBJ databases">
        <title>A genome reference for cultivated species of the human gut microbiota.</title>
        <authorList>
            <person name="Zou Y."/>
            <person name="Xue W."/>
            <person name="Luo G."/>
        </authorList>
    </citation>
    <scope>NUCLEOTIDE SEQUENCE [LARGE SCALE GENOMIC DNA]</scope>
    <source>
        <strain evidence="5 6">AF28-11</strain>
    </source>
</reference>
<keyword evidence="5" id="KW-0540">Nuclease</keyword>
<dbReference type="GO" id="GO:0003677">
    <property type="term" value="F:DNA binding"/>
    <property type="evidence" value="ECO:0007669"/>
    <property type="project" value="UniProtKB-KW"/>
</dbReference>
<dbReference type="PANTHER" id="PTHR30408">
    <property type="entry name" value="TYPE-1 RESTRICTION ENZYME ECOKI SPECIFICITY PROTEIN"/>
    <property type="match status" value="1"/>
</dbReference>
<evidence type="ECO:0000313" key="5">
    <source>
        <dbReference type="EMBL" id="RGQ52199.1"/>
    </source>
</evidence>
<dbReference type="GO" id="GO:0004519">
    <property type="term" value="F:endonuclease activity"/>
    <property type="evidence" value="ECO:0007669"/>
    <property type="project" value="UniProtKB-KW"/>
</dbReference>
<accession>A0A412BEE6</accession>